<protein>
    <submittedName>
        <fullName evidence="2">Serine kinase</fullName>
    </submittedName>
</protein>
<name>A0A5S3P7T9_9SPHN</name>
<dbReference type="Proteomes" id="UP000309668">
    <property type="component" value="Unassembled WGS sequence"/>
</dbReference>
<keyword evidence="3" id="KW-1185">Reference proteome</keyword>
<dbReference type="AlphaFoldDB" id="A0A5S3P7T9"/>
<sequence>MLANVTGVAISGRALLIEGAPGSGKSALALALIDRGAVLIGDDAVSTALRGGAVWATPPPNTAGLIEIRNVGIARMPTTEAPIALVLTLDPAAPRFPLELAAREICGVAIPALPFAPGDAAQALRAEHALQIHGLPLPVAVKSAQEGAV</sequence>
<keyword evidence="2" id="KW-0808">Transferase</keyword>
<dbReference type="GO" id="GO:0000155">
    <property type="term" value="F:phosphorelay sensor kinase activity"/>
    <property type="evidence" value="ECO:0007669"/>
    <property type="project" value="InterPro"/>
</dbReference>
<feature type="domain" description="HPr kinase/phosphorylase C-terminal" evidence="1">
    <location>
        <begin position="8"/>
        <end position="74"/>
    </location>
</feature>
<organism evidence="2 3">
    <name type="scientific">Qipengyuania marisflavi</name>
    <dbReference type="NCBI Taxonomy" id="2486356"/>
    <lineage>
        <taxon>Bacteria</taxon>
        <taxon>Pseudomonadati</taxon>
        <taxon>Pseudomonadota</taxon>
        <taxon>Alphaproteobacteria</taxon>
        <taxon>Sphingomonadales</taxon>
        <taxon>Erythrobacteraceae</taxon>
        <taxon>Qipengyuania</taxon>
    </lineage>
</organism>
<evidence type="ECO:0000259" key="1">
    <source>
        <dbReference type="Pfam" id="PF07475"/>
    </source>
</evidence>
<dbReference type="CDD" id="cd01918">
    <property type="entry name" value="HprK_C"/>
    <property type="match status" value="1"/>
</dbReference>
<evidence type="ECO:0000313" key="3">
    <source>
        <dbReference type="Proteomes" id="UP000309668"/>
    </source>
</evidence>
<reference evidence="2 3" key="1">
    <citation type="submission" date="2019-05" db="EMBL/GenBank/DDBJ databases">
        <title>Erythrobacter marisflavi sp. nov., isolated from isolated from water of an estuary environment.</title>
        <authorList>
            <person name="Yoon J.-H."/>
        </authorList>
    </citation>
    <scope>NUCLEOTIDE SEQUENCE [LARGE SCALE GENOMIC DNA]</scope>
    <source>
        <strain evidence="2 3">KEM-5</strain>
    </source>
</reference>
<comment type="caution">
    <text evidence="2">The sequence shown here is derived from an EMBL/GenBank/DDBJ whole genome shotgun (WGS) entry which is preliminary data.</text>
</comment>
<dbReference type="GO" id="GO:0006109">
    <property type="term" value="P:regulation of carbohydrate metabolic process"/>
    <property type="evidence" value="ECO:0007669"/>
    <property type="project" value="InterPro"/>
</dbReference>
<dbReference type="EMBL" id="VCAO01000002">
    <property type="protein sequence ID" value="TMM49102.1"/>
    <property type="molecule type" value="Genomic_DNA"/>
</dbReference>
<accession>A0A5S3P7T9</accession>
<dbReference type="Pfam" id="PF07475">
    <property type="entry name" value="Hpr_kinase_C"/>
    <property type="match status" value="1"/>
</dbReference>
<evidence type="ECO:0000313" key="2">
    <source>
        <dbReference type="EMBL" id="TMM49102.1"/>
    </source>
</evidence>
<dbReference type="GO" id="GO:0005524">
    <property type="term" value="F:ATP binding"/>
    <property type="evidence" value="ECO:0007669"/>
    <property type="project" value="InterPro"/>
</dbReference>
<proteinExistence type="predicted"/>
<dbReference type="InterPro" id="IPR011104">
    <property type="entry name" value="Hpr_kin/Pase_C"/>
</dbReference>
<dbReference type="OrthoDB" id="8326226at2"/>
<keyword evidence="2" id="KW-0418">Kinase</keyword>
<dbReference type="SUPFAM" id="SSF53795">
    <property type="entry name" value="PEP carboxykinase-like"/>
    <property type="match status" value="1"/>
</dbReference>
<gene>
    <name evidence="2" type="ORF">FEV51_05590</name>
</gene>
<dbReference type="Gene3D" id="3.40.50.300">
    <property type="entry name" value="P-loop containing nucleotide triphosphate hydrolases"/>
    <property type="match status" value="1"/>
</dbReference>
<dbReference type="InterPro" id="IPR027417">
    <property type="entry name" value="P-loop_NTPase"/>
</dbReference>